<feature type="region of interest" description="Disordered" evidence="1">
    <location>
        <begin position="22"/>
        <end position="49"/>
    </location>
</feature>
<gene>
    <name evidence="2" type="ORF">JOB18_038554</name>
</gene>
<comment type="caution">
    <text evidence="2">The sequence shown here is derived from an EMBL/GenBank/DDBJ whole genome shotgun (WGS) entry which is preliminary data.</text>
</comment>
<evidence type="ECO:0000313" key="3">
    <source>
        <dbReference type="Proteomes" id="UP000693946"/>
    </source>
</evidence>
<reference evidence="2 3" key="1">
    <citation type="journal article" date="2021" name="Sci. Rep.">
        <title>Chromosome anchoring in Senegalese sole (Solea senegalensis) reveals sex-associated markers and genome rearrangements in flatfish.</title>
        <authorList>
            <person name="Guerrero-Cozar I."/>
            <person name="Gomez-Garrido J."/>
            <person name="Berbel C."/>
            <person name="Martinez-Blanch J.F."/>
            <person name="Alioto T."/>
            <person name="Claros M.G."/>
            <person name="Gagnaire P.A."/>
            <person name="Manchado M."/>
        </authorList>
    </citation>
    <scope>NUCLEOTIDE SEQUENCE [LARGE SCALE GENOMIC DNA]</scope>
    <source>
        <strain evidence="2">Sse05_10M</strain>
    </source>
</reference>
<feature type="compositionally biased region" description="Basic and acidic residues" evidence="1">
    <location>
        <begin position="24"/>
        <end position="38"/>
    </location>
</feature>
<dbReference type="AlphaFoldDB" id="A0AAV6R6J1"/>
<protein>
    <submittedName>
        <fullName evidence="2">Uncharacterized protein</fullName>
    </submittedName>
</protein>
<organism evidence="2 3">
    <name type="scientific">Solea senegalensis</name>
    <name type="common">Senegalese sole</name>
    <dbReference type="NCBI Taxonomy" id="28829"/>
    <lineage>
        <taxon>Eukaryota</taxon>
        <taxon>Metazoa</taxon>
        <taxon>Chordata</taxon>
        <taxon>Craniata</taxon>
        <taxon>Vertebrata</taxon>
        <taxon>Euteleostomi</taxon>
        <taxon>Actinopterygii</taxon>
        <taxon>Neopterygii</taxon>
        <taxon>Teleostei</taxon>
        <taxon>Neoteleostei</taxon>
        <taxon>Acanthomorphata</taxon>
        <taxon>Carangaria</taxon>
        <taxon>Pleuronectiformes</taxon>
        <taxon>Pleuronectoidei</taxon>
        <taxon>Soleidae</taxon>
        <taxon>Solea</taxon>
    </lineage>
</organism>
<proteinExistence type="predicted"/>
<name>A0AAV6R6J1_SOLSE</name>
<sequence length="103" mass="11647">MQMKALRIMGGGDLPMSAVAVGRHTADQHRRNVMRRNEEQEETSDSVSSMLEERVMSLPVSSFFAHPDSCSSTFYTSHNKESRSGLFLLNNIQLNQENTENKN</sequence>
<dbReference type="Proteomes" id="UP000693946">
    <property type="component" value="Linkage Group LG20"/>
</dbReference>
<reference evidence="2" key="2">
    <citation type="submission" date="2021-03" db="EMBL/GenBank/DDBJ databases">
        <authorList>
            <person name="Guerrero-Cozar I."/>
            <person name="Gomez-Garrido J."/>
            <person name="Berbel C."/>
            <person name="Martinez-Blanch J.F."/>
            <person name="Alioto T."/>
            <person name="Claros M.G."/>
            <person name="Gagnaire P.A."/>
            <person name="Manchado M."/>
        </authorList>
    </citation>
    <scope>NUCLEOTIDE SEQUENCE</scope>
    <source>
        <strain evidence="2">Sse05_10M</strain>
        <tissue evidence="2">Blood</tissue>
    </source>
</reference>
<keyword evidence="3" id="KW-1185">Reference proteome</keyword>
<dbReference type="EMBL" id="JAGKHQ010000013">
    <property type="protein sequence ID" value="KAG7501053.1"/>
    <property type="molecule type" value="Genomic_DNA"/>
</dbReference>
<evidence type="ECO:0000313" key="2">
    <source>
        <dbReference type="EMBL" id="KAG7501052.1"/>
    </source>
</evidence>
<dbReference type="EMBL" id="JAGKHQ010000013">
    <property type="protein sequence ID" value="KAG7501052.1"/>
    <property type="molecule type" value="Genomic_DNA"/>
</dbReference>
<evidence type="ECO:0000256" key="1">
    <source>
        <dbReference type="SAM" id="MobiDB-lite"/>
    </source>
</evidence>
<accession>A0AAV6R6J1</accession>